<feature type="compositionally biased region" description="Low complexity" evidence="1">
    <location>
        <begin position="99"/>
        <end position="116"/>
    </location>
</feature>
<reference evidence="2 3" key="1">
    <citation type="journal article" date="2019" name="Commun. Biol.">
        <title>The bagworm genome reveals a unique fibroin gene that provides high tensile strength.</title>
        <authorList>
            <person name="Kono N."/>
            <person name="Nakamura H."/>
            <person name="Ohtoshi R."/>
            <person name="Tomita M."/>
            <person name="Numata K."/>
            <person name="Arakawa K."/>
        </authorList>
    </citation>
    <scope>NUCLEOTIDE SEQUENCE [LARGE SCALE GENOMIC DNA]</scope>
</reference>
<protein>
    <submittedName>
        <fullName evidence="2">Uncharacterized protein</fullName>
    </submittedName>
</protein>
<keyword evidence="3" id="KW-1185">Reference proteome</keyword>
<organism evidence="2 3">
    <name type="scientific">Eumeta variegata</name>
    <name type="common">Bagworm moth</name>
    <name type="synonym">Eumeta japonica</name>
    <dbReference type="NCBI Taxonomy" id="151549"/>
    <lineage>
        <taxon>Eukaryota</taxon>
        <taxon>Metazoa</taxon>
        <taxon>Ecdysozoa</taxon>
        <taxon>Arthropoda</taxon>
        <taxon>Hexapoda</taxon>
        <taxon>Insecta</taxon>
        <taxon>Pterygota</taxon>
        <taxon>Neoptera</taxon>
        <taxon>Endopterygota</taxon>
        <taxon>Lepidoptera</taxon>
        <taxon>Glossata</taxon>
        <taxon>Ditrysia</taxon>
        <taxon>Tineoidea</taxon>
        <taxon>Psychidae</taxon>
        <taxon>Oiketicinae</taxon>
        <taxon>Eumeta</taxon>
    </lineage>
</organism>
<feature type="compositionally biased region" description="Basic and acidic residues" evidence="1">
    <location>
        <begin position="31"/>
        <end position="42"/>
    </location>
</feature>
<feature type="compositionally biased region" description="Basic residues" evidence="1">
    <location>
        <begin position="43"/>
        <end position="52"/>
    </location>
</feature>
<evidence type="ECO:0000256" key="1">
    <source>
        <dbReference type="SAM" id="MobiDB-lite"/>
    </source>
</evidence>
<dbReference type="Proteomes" id="UP000299102">
    <property type="component" value="Unassembled WGS sequence"/>
</dbReference>
<dbReference type="AlphaFoldDB" id="A0A4C1ZG59"/>
<gene>
    <name evidence="2" type="ORF">EVAR_59236_1</name>
</gene>
<dbReference type="EMBL" id="BGZK01001816">
    <property type="protein sequence ID" value="GBP86790.1"/>
    <property type="molecule type" value="Genomic_DNA"/>
</dbReference>
<comment type="caution">
    <text evidence="2">The sequence shown here is derived from an EMBL/GenBank/DDBJ whole genome shotgun (WGS) entry which is preliminary data.</text>
</comment>
<feature type="region of interest" description="Disordered" evidence="1">
    <location>
        <begin position="92"/>
        <end position="126"/>
    </location>
</feature>
<feature type="region of interest" description="Disordered" evidence="1">
    <location>
        <begin position="31"/>
        <end position="54"/>
    </location>
</feature>
<feature type="region of interest" description="Disordered" evidence="1">
    <location>
        <begin position="172"/>
        <end position="196"/>
    </location>
</feature>
<sequence length="196" mass="21291">MNVINPEGSSHLKPPALAQCMLGVTNDRCHRCDRTRGPDPPRRRVAPPRPPRRVTQTDKLITYCDLETRLVNFSPNFQMAIRLSTVTAINCSGRGRDGAGAAPPRRAARTRAAGTTYRRRSAEGAGGVSTRATVEITEPSLCADVKLFRYGMSQPAAAGLPRRAAGIWAGTGMRRRKRAPPAPVIEPPLSLLRTDD</sequence>
<accession>A0A4C1ZG59</accession>
<evidence type="ECO:0000313" key="2">
    <source>
        <dbReference type="EMBL" id="GBP86790.1"/>
    </source>
</evidence>
<proteinExistence type="predicted"/>
<evidence type="ECO:0000313" key="3">
    <source>
        <dbReference type="Proteomes" id="UP000299102"/>
    </source>
</evidence>
<name>A0A4C1ZG59_EUMVA</name>